<evidence type="ECO:0000313" key="9">
    <source>
        <dbReference type="EMBL" id="MDT7829438.1"/>
    </source>
</evidence>
<proteinExistence type="inferred from homology"/>
<dbReference type="InterPro" id="IPR031717">
    <property type="entry name" value="ODO-1/KGD_C"/>
</dbReference>
<evidence type="ECO:0000259" key="8">
    <source>
        <dbReference type="SMART" id="SM00861"/>
    </source>
</evidence>
<dbReference type="Pfam" id="PF16870">
    <property type="entry name" value="OxoGdeHyase_C"/>
    <property type="match status" value="1"/>
</dbReference>
<comment type="similarity">
    <text evidence="3">Belongs to the alpha-ketoglutarate dehydrogenase family.</text>
</comment>
<evidence type="ECO:0000256" key="7">
    <source>
        <dbReference type="SAM" id="MobiDB-lite"/>
    </source>
</evidence>
<evidence type="ECO:0000256" key="5">
    <source>
        <dbReference type="ARBA" id="ARBA00023002"/>
    </source>
</evidence>
<keyword evidence="6" id="KW-0786">Thiamine pyrophosphate</keyword>
<evidence type="ECO:0000256" key="4">
    <source>
        <dbReference type="ARBA" id="ARBA00012280"/>
    </source>
</evidence>
<organism evidence="9 10">
    <name type="scientific">Pricia mediterranea</name>
    <dbReference type="NCBI Taxonomy" id="3076079"/>
    <lineage>
        <taxon>Bacteria</taxon>
        <taxon>Pseudomonadati</taxon>
        <taxon>Bacteroidota</taxon>
        <taxon>Flavobacteriia</taxon>
        <taxon>Flavobacteriales</taxon>
        <taxon>Flavobacteriaceae</taxon>
        <taxon>Pricia</taxon>
    </lineage>
</organism>
<dbReference type="PANTHER" id="PTHR23152">
    <property type="entry name" value="2-OXOGLUTARATE DEHYDROGENASE"/>
    <property type="match status" value="1"/>
</dbReference>
<evidence type="ECO:0000256" key="3">
    <source>
        <dbReference type="ARBA" id="ARBA00006936"/>
    </source>
</evidence>
<dbReference type="InterPro" id="IPR029061">
    <property type="entry name" value="THDP-binding"/>
</dbReference>
<dbReference type="InterPro" id="IPR011603">
    <property type="entry name" value="2oxoglutarate_DH_E1"/>
</dbReference>
<dbReference type="PIRSF" id="PIRSF000157">
    <property type="entry name" value="Oxoglu_dh_E1"/>
    <property type="match status" value="1"/>
</dbReference>
<feature type="domain" description="Transketolase-like pyrimidine-binding" evidence="8">
    <location>
        <begin position="595"/>
        <end position="788"/>
    </location>
</feature>
<dbReference type="EMBL" id="JAVTTP010000001">
    <property type="protein sequence ID" value="MDT7829438.1"/>
    <property type="molecule type" value="Genomic_DNA"/>
</dbReference>
<dbReference type="Gene3D" id="3.40.50.970">
    <property type="match status" value="1"/>
</dbReference>
<evidence type="ECO:0000256" key="1">
    <source>
        <dbReference type="ARBA" id="ARBA00001964"/>
    </source>
</evidence>
<protein>
    <recommendedName>
        <fullName evidence="4">oxoglutarate dehydrogenase (succinyl-transferring)</fullName>
        <ecNumber evidence="4">1.2.4.2</ecNumber>
    </recommendedName>
</protein>
<dbReference type="Pfam" id="PF02779">
    <property type="entry name" value="Transket_pyr"/>
    <property type="match status" value="1"/>
</dbReference>
<dbReference type="Gene3D" id="3.40.50.12470">
    <property type="match status" value="1"/>
</dbReference>
<dbReference type="InterPro" id="IPR005475">
    <property type="entry name" value="Transketolase-like_Pyr-bd"/>
</dbReference>
<comment type="cofactor">
    <cofactor evidence="1">
        <name>thiamine diphosphate</name>
        <dbReference type="ChEBI" id="CHEBI:58937"/>
    </cofactor>
</comment>
<dbReference type="Pfam" id="PF16078">
    <property type="entry name" value="2-oxogl_dehyd_N"/>
    <property type="match status" value="1"/>
</dbReference>
<gene>
    <name evidence="9" type="ORF">RQM65_12240</name>
</gene>
<dbReference type="NCBIfam" id="NF006914">
    <property type="entry name" value="PRK09404.1"/>
    <property type="match status" value="1"/>
</dbReference>
<dbReference type="RefSeq" id="WP_314015368.1">
    <property type="nucleotide sequence ID" value="NZ_JAVTTP010000001.1"/>
</dbReference>
<dbReference type="NCBIfam" id="TIGR00239">
    <property type="entry name" value="2oxo_dh_E1"/>
    <property type="match status" value="1"/>
</dbReference>
<dbReference type="NCBIfam" id="NF008907">
    <property type="entry name" value="PRK12270.1"/>
    <property type="match status" value="1"/>
</dbReference>
<dbReference type="SUPFAM" id="SSF52518">
    <property type="entry name" value="Thiamin diphosphate-binding fold (THDP-binding)"/>
    <property type="match status" value="2"/>
</dbReference>
<dbReference type="SMART" id="SM00861">
    <property type="entry name" value="Transket_pyr"/>
    <property type="match status" value="1"/>
</dbReference>
<keyword evidence="5 9" id="KW-0560">Oxidoreductase</keyword>
<dbReference type="Proteomes" id="UP001250656">
    <property type="component" value="Unassembled WGS sequence"/>
</dbReference>
<dbReference type="CDD" id="cd02016">
    <property type="entry name" value="TPP_E1_OGDC_like"/>
    <property type="match status" value="1"/>
</dbReference>
<dbReference type="Gene3D" id="3.40.50.11610">
    <property type="entry name" value="Multifunctional 2-oxoglutarate metabolism enzyme, C-terminal domain"/>
    <property type="match status" value="1"/>
</dbReference>
<evidence type="ECO:0000313" key="10">
    <source>
        <dbReference type="Proteomes" id="UP001250656"/>
    </source>
</evidence>
<sequence length="950" mass="109045">MDKYSFLNSAHASFFADLYDRYLKNPDSVEPSWRAFFQGFDFGTESALDELEVYGTPGTADTQSRVDTVTSSNGQQAEMPQSLQKEFQVIRLIDGYRSRGHLFTETNPVRDRRQYEPTLDIENFGLSESDLDTVFNAGEIIGIGTNTLREIVEHLKRIYCDAIGVEYMYMRTPERIAWIQDRLNVNDNHPDFSDEHKKRIFRKLNQAVSFESFLHTKYVGQKRFSLEGNESLIPALDAMVERAAELGVQQFVMGMAHRGRLNVLTNIFGKAAGDIFSEFDGKDYEQEIFDGDVKYHLGWTSERKTDNGNRINMNIAPNPSHLEAVGAVVQGIARAKQDDHFPDDFSKVLPIIVHGDAAIAGQGVVYEVIQMEKLEGYRTNGTVHIVVNNQIGFTTNYLDGRSSTYCTDVAKVTLSPVLHVNSDDAEAVVHASLLALEYRMRFNRDIFLDLLGYRKYGHNEGDEPRFTQPKLYKAIADHPNPRDIYAEKLLKEGVIDEAFVETQEKEYKAFLEEELEDSRKEDTTEITPFMADEWKGFENVREWEMMAPIDTTYDREKLTEVAKTITELPEDKKFLRKVDKLVKDRKKRFFETDKLDWAMGELLAYGSLLEEGFEVRMTGQDIERGTFSHRHAVMKVEESEEEVMLLNHISEGQGRFQIYNSLLSEYAVVGFDYGYAMASPKTLTIWEAQFGDFSNGAQIMIDQYISAAEDKWKLQNGLVMLLPHGYEGQGAEHSSARMERYLQLCARDNMYVADVTTPAQMFHILRRQMKVNFRKPLIIFTPKSLLRHPKAVSTVDELANGSFQDVIDDASAEVKKIKSAVFCTGKFYYDLLAVKEEHERDDVALIRIEQLFPLPFQKMKDLMKKYRNADDFVWAQEEPRNMGAWSHLMMHFPDAHKLRVASRRFYASPAAGSAVRSKMRHEQVIDYVFDKSKNNMSKPKPRPKEEGEEA</sequence>
<name>A0ABU3L7U5_9FLAO</name>
<dbReference type="Gene3D" id="1.10.287.1150">
    <property type="entry name" value="TPP helical domain"/>
    <property type="match status" value="1"/>
</dbReference>
<dbReference type="InterPro" id="IPR001017">
    <property type="entry name" value="DH_E1"/>
</dbReference>
<feature type="region of interest" description="Disordered" evidence="7">
    <location>
        <begin position="930"/>
        <end position="950"/>
    </location>
</feature>
<dbReference type="InterPro" id="IPR032106">
    <property type="entry name" value="2-oxogl_dehyd_N"/>
</dbReference>
<dbReference type="PANTHER" id="PTHR23152:SF4">
    <property type="entry name" value="2-OXOADIPATE DEHYDROGENASE COMPLEX COMPONENT E1"/>
    <property type="match status" value="1"/>
</dbReference>
<dbReference type="EC" id="1.2.4.2" evidence="4"/>
<dbReference type="GO" id="GO:0004591">
    <property type="term" value="F:oxoglutarate dehydrogenase (succinyl-transferring) activity"/>
    <property type="evidence" value="ECO:0007669"/>
    <property type="project" value="UniProtKB-EC"/>
</dbReference>
<accession>A0ABU3L7U5</accession>
<comment type="function">
    <text evidence="2">E1 component of the 2-oxoglutarate dehydrogenase (OGDH) complex which catalyzes the decarboxylation of 2-oxoglutarate, the first step in the conversion of 2-oxoglutarate to succinyl-CoA and CO(2).</text>
</comment>
<comment type="caution">
    <text evidence="9">The sequence shown here is derived from an EMBL/GenBank/DDBJ whole genome shotgun (WGS) entry which is preliminary data.</text>
</comment>
<dbReference type="Pfam" id="PF00676">
    <property type="entry name" value="E1_dh"/>
    <property type="match status" value="1"/>
</dbReference>
<keyword evidence="10" id="KW-1185">Reference proteome</keyword>
<evidence type="ECO:0000256" key="2">
    <source>
        <dbReference type="ARBA" id="ARBA00003906"/>
    </source>
</evidence>
<evidence type="ECO:0000256" key="6">
    <source>
        <dbReference type="ARBA" id="ARBA00023052"/>
    </source>
</evidence>
<dbReference type="InterPro" id="IPR042179">
    <property type="entry name" value="KGD_C_sf"/>
</dbReference>
<reference evidence="9 10" key="1">
    <citation type="submission" date="2023-09" db="EMBL/GenBank/DDBJ databases">
        <title>Novel taxa isolated from Blanes Bay.</title>
        <authorList>
            <person name="Rey-Velasco X."/>
            <person name="Lucena T."/>
        </authorList>
    </citation>
    <scope>NUCLEOTIDE SEQUENCE [LARGE SCALE GENOMIC DNA]</scope>
    <source>
        <strain evidence="9 10">S334</strain>
    </source>
</reference>